<dbReference type="InterPro" id="IPR024079">
    <property type="entry name" value="MetalloPept_cat_dom_sf"/>
</dbReference>
<feature type="binding site" evidence="5">
    <location>
        <position position="166"/>
    </location>
    <ligand>
        <name>Zn(2+)</name>
        <dbReference type="ChEBI" id="CHEBI:29105"/>
        <note>catalytic</note>
    </ligand>
</feature>
<keyword evidence="5 6" id="KW-0482">Metalloprotease</keyword>
<evidence type="ECO:0000313" key="10">
    <source>
        <dbReference type="Proteomes" id="UP000076420"/>
    </source>
</evidence>
<dbReference type="KEGG" id="bgt:106072778"/>
<dbReference type="PROSITE" id="PS51864">
    <property type="entry name" value="ASTACIN"/>
    <property type="match status" value="1"/>
</dbReference>
<keyword evidence="4" id="KW-1015">Disulfide bond</keyword>
<feature type="binding site" evidence="5">
    <location>
        <position position="170"/>
    </location>
    <ligand>
        <name>Zn(2+)</name>
        <dbReference type="ChEBI" id="CHEBI:29105"/>
        <note>catalytic</note>
    </ligand>
</feature>
<feature type="domain" description="Peptidase M12A" evidence="8">
    <location>
        <begin position="79"/>
        <end position="266"/>
    </location>
</feature>
<feature type="active site" evidence="5">
    <location>
        <position position="167"/>
    </location>
</feature>
<dbReference type="GO" id="GO:0008270">
    <property type="term" value="F:zinc ion binding"/>
    <property type="evidence" value="ECO:0007669"/>
    <property type="project" value="UniProtKB-UniRule"/>
</dbReference>
<dbReference type="InterPro" id="IPR006026">
    <property type="entry name" value="Peptidase_Metallo"/>
</dbReference>
<dbReference type="VEuPathDB" id="VectorBase:BGLAX_051001"/>
<evidence type="ECO:0000259" key="8">
    <source>
        <dbReference type="PROSITE" id="PS51864"/>
    </source>
</evidence>
<dbReference type="SMART" id="SM00235">
    <property type="entry name" value="ZnMc"/>
    <property type="match status" value="1"/>
</dbReference>
<dbReference type="SUPFAM" id="SSF55486">
    <property type="entry name" value="Metalloproteases ('zincins'), catalytic domain"/>
    <property type="match status" value="1"/>
</dbReference>
<name>A0A2C9JYB7_BIOGL</name>
<accession>A0A2C9JYB7</accession>
<feature type="chain" id="PRO_5011829110" description="Metalloendopeptidase" evidence="6">
    <location>
        <begin position="21"/>
        <end position="449"/>
    </location>
</feature>
<evidence type="ECO:0000256" key="6">
    <source>
        <dbReference type="RuleBase" id="RU361183"/>
    </source>
</evidence>
<keyword evidence="6" id="KW-0732">Signal</keyword>
<dbReference type="PANTHER" id="PTHR10127:SF850">
    <property type="entry name" value="METALLOENDOPEPTIDASE"/>
    <property type="match status" value="1"/>
</dbReference>
<comment type="function">
    <text evidence="1">Metalloprotease.</text>
</comment>
<dbReference type="Gene3D" id="1.10.10.1940">
    <property type="match status" value="1"/>
</dbReference>
<comment type="caution">
    <text evidence="4">Lacks conserved residue(s) required for the propagation of feature annotation.</text>
</comment>
<dbReference type="OrthoDB" id="291007at2759"/>
<keyword evidence="3 5" id="KW-0378">Hydrolase</keyword>
<protein>
    <recommendedName>
        <fullName evidence="6">Metalloendopeptidase</fullName>
        <ecNumber evidence="6">3.4.24.-</ecNumber>
    </recommendedName>
</protein>
<dbReference type="InterPro" id="IPR003582">
    <property type="entry name" value="ShKT_dom"/>
</dbReference>
<dbReference type="GO" id="GO:0004222">
    <property type="term" value="F:metalloendopeptidase activity"/>
    <property type="evidence" value="ECO:0007669"/>
    <property type="project" value="UniProtKB-UniRule"/>
</dbReference>
<gene>
    <name evidence="9" type="primary">106072778</name>
</gene>
<evidence type="ECO:0000256" key="3">
    <source>
        <dbReference type="ARBA" id="ARBA00022801"/>
    </source>
</evidence>
<dbReference type="PROSITE" id="PS51670">
    <property type="entry name" value="SHKT"/>
    <property type="match status" value="2"/>
</dbReference>
<feature type="domain" description="ShKT" evidence="7">
    <location>
        <begin position="331"/>
        <end position="365"/>
    </location>
</feature>
<evidence type="ECO:0000256" key="4">
    <source>
        <dbReference type="PROSITE-ProRule" id="PRU01005"/>
    </source>
</evidence>
<dbReference type="Gene3D" id="3.40.390.10">
    <property type="entry name" value="Collagenase (Catalytic Domain)"/>
    <property type="match status" value="1"/>
</dbReference>
<evidence type="ECO:0000259" key="7">
    <source>
        <dbReference type="PROSITE" id="PS51670"/>
    </source>
</evidence>
<dbReference type="Pfam" id="PF01549">
    <property type="entry name" value="ShK"/>
    <property type="match status" value="2"/>
</dbReference>
<keyword evidence="5 6" id="KW-0479">Metal-binding</keyword>
<comment type="cofactor">
    <cofactor evidence="5 6">
        <name>Zn(2+)</name>
        <dbReference type="ChEBI" id="CHEBI:29105"/>
    </cofactor>
    <text evidence="5 6">Binds 1 zinc ion per subunit.</text>
</comment>
<reference evidence="9" key="1">
    <citation type="submission" date="2020-05" db="UniProtKB">
        <authorList>
            <consortium name="EnsemblMetazoa"/>
        </authorList>
    </citation>
    <scope>IDENTIFICATION</scope>
    <source>
        <strain evidence="9">BB02</strain>
    </source>
</reference>
<proteinExistence type="predicted"/>
<dbReference type="GO" id="GO:0006508">
    <property type="term" value="P:proteolysis"/>
    <property type="evidence" value="ECO:0007669"/>
    <property type="project" value="UniProtKB-KW"/>
</dbReference>
<dbReference type="SMART" id="SM00254">
    <property type="entry name" value="ShKT"/>
    <property type="match status" value="2"/>
</dbReference>
<keyword evidence="2 5" id="KW-0645">Protease</keyword>
<sequence>MFNKLLTLISVCYWCAPMDSMTIEKLIYDAATDPQMFDFYHVMPEGDVKVMTEYDLLLTLEQYKKLYSGKRRSKRKAVNQIASLWNDCQVNYEVTSSLSQLDEEVIQQAIQEWEKYTCLVFKNDSRKPNRIQFKDGAGCYSQLGMQNTPQPISLARGCRTKWIVAHEIGHAIGWYHEHMRPDRDRYIQINWNAIPARYHEQYKLYTSNEVNTYNVSYDYQSVMHYGATILPGSITTLDPNYQNKIGQREGFSFKDIKLANLMYNCSMGCLSPKCPYNGFVLSKSFKTKPKCTCWCDSGNITDPLIPCTDIDNEMPQPLPISPTKAPLEKKCLDIRKDCAKLKSEDKCMSQIELMMDVCAKTCEFCGKGGGLCMDHEKGCRIIAAAGMCKEDGLVELMKSLCPASCGYCKEISDPCTVQLEMMGPSRSSANLINSYSSYFIFTFLILRFI</sequence>
<dbReference type="Pfam" id="PF01400">
    <property type="entry name" value="Astacin"/>
    <property type="match status" value="1"/>
</dbReference>
<evidence type="ECO:0000256" key="5">
    <source>
        <dbReference type="PROSITE-ProRule" id="PRU01211"/>
    </source>
</evidence>
<dbReference type="VEuPathDB" id="VectorBase:BGLB009960"/>
<dbReference type="InterPro" id="IPR001506">
    <property type="entry name" value="Peptidase_M12A"/>
</dbReference>
<dbReference type="PANTHER" id="PTHR10127">
    <property type="entry name" value="DISCOIDIN, CUB, EGF, LAMININ , AND ZINC METALLOPROTEASE DOMAIN CONTAINING"/>
    <property type="match status" value="1"/>
</dbReference>
<feature type="domain" description="ShKT" evidence="7">
    <location>
        <begin position="372"/>
        <end position="408"/>
    </location>
</feature>
<dbReference type="EC" id="3.4.24.-" evidence="6"/>
<keyword evidence="5 6" id="KW-0862">Zinc</keyword>
<feature type="signal peptide" evidence="6">
    <location>
        <begin position="1"/>
        <end position="20"/>
    </location>
</feature>
<dbReference type="PRINTS" id="PR00480">
    <property type="entry name" value="ASTACIN"/>
</dbReference>
<feature type="disulfide bond" evidence="4">
    <location>
        <begin position="331"/>
        <end position="365"/>
    </location>
</feature>
<dbReference type="AlphaFoldDB" id="A0A2C9JYB7"/>
<dbReference type="Proteomes" id="UP000076420">
    <property type="component" value="Unassembled WGS sequence"/>
</dbReference>
<evidence type="ECO:0000313" key="9">
    <source>
        <dbReference type="EnsemblMetazoa" id="BGLB009960-PB"/>
    </source>
</evidence>
<evidence type="ECO:0000256" key="1">
    <source>
        <dbReference type="ARBA" id="ARBA00002657"/>
    </source>
</evidence>
<dbReference type="CDD" id="cd04280">
    <property type="entry name" value="ZnMc_astacin_like"/>
    <property type="match status" value="1"/>
</dbReference>
<dbReference type="InterPro" id="IPR034035">
    <property type="entry name" value="Astacin-like_dom"/>
</dbReference>
<evidence type="ECO:0000256" key="2">
    <source>
        <dbReference type="ARBA" id="ARBA00022670"/>
    </source>
</evidence>
<organism evidence="9 10">
    <name type="scientific">Biomphalaria glabrata</name>
    <name type="common">Bloodfluke planorb</name>
    <name type="synonym">Freshwater snail</name>
    <dbReference type="NCBI Taxonomy" id="6526"/>
    <lineage>
        <taxon>Eukaryota</taxon>
        <taxon>Metazoa</taxon>
        <taxon>Spiralia</taxon>
        <taxon>Lophotrochozoa</taxon>
        <taxon>Mollusca</taxon>
        <taxon>Gastropoda</taxon>
        <taxon>Heterobranchia</taxon>
        <taxon>Euthyneura</taxon>
        <taxon>Panpulmonata</taxon>
        <taxon>Hygrophila</taxon>
        <taxon>Lymnaeoidea</taxon>
        <taxon>Planorbidae</taxon>
        <taxon>Biomphalaria</taxon>
    </lineage>
</organism>
<feature type="binding site" evidence="5">
    <location>
        <position position="176"/>
    </location>
    <ligand>
        <name>Zn(2+)</name>
        <dbReference type="ChEBI" id="CHEBI:29105"/>
        <note>catalytic</note>
    </ligand>
</feature>
<dbReference type="EnsemblMetazoa" id="BGLB009960-RB">
    <property type="protein sequence ID" value="BGLB009960-PB"/>
    <property type="gene ID" value="BGLB009960"/>
</dbReference>